<accession>F8DJX1</accession>
<gene>
    <name evidence="1" type="ordered locus">HMPREF0833_11112</name>
</gene>
<reference evidence="2" key="1">
    <citation type="submission" date="2011-06" db="EMBL/GenBank/DDBJ databases">
        <title>Complete sequence of Streptococcus parasanguinis strain ATCC 15912.</title>
        <authorList>
            <person name="Muzny D."/>
            <person name="Qin X."/>
            <person name="Buhay C."/>
            <person name="Dugan-Rocha S."/>
            <person name="Ding Y."/>
            <person name="Chen G."/>
            <person name="Hawes A."/>
            <person name="Holder M."/>
            <person name="Jhangiani S."/>
            <person name="Johnson A."/>
            <person name="Khan Z."/>
            <person name="Li Z."/>
            <person name="Liu W."/>
            <person name="Liu X."/>
            <person name="Perez L."/>
            <person name="Shen H."/>
            <person name="Wang Q."/>
            <person name="Watt J."/>
            <person name="Xi L."/>
            <person name="Xin Y."/>
            <person name="Zhou J."/>
            <person name="Deng J."/>
            <person name="Jiang H."/>
            <person name="Liu Y."/>
            <person name="Qu J."/>
            <person name="Song X.-Z."/>
            <person name="Zhang L."/>
            <person name="Villasana D."/>
            <person name="Johnson A."/>
            <person name="Liu J."/>
            <person name="Liyanage D."/>
            <person name="Lorensuhewa L."/>
            <person name="Robinson T."/>
            <person name="Song A."/>
            <person name="Song B.-B."/>
            <person name="Dinh H."/>
            <person name="Thornton R."/>
            <person name="Coyle M."/>
            <person name="Francisco L."/>
            <person name="Jackson L."/>
            <person name="Javaid M."/>
            <person name="Korchina V."/>
            <person name="Kovar C."/>
            <person name="Mata R."/>
            <person name="Mathew T."/>
            <person name="Ngo R."/>
            <person name="Nguyen L."/>
            <person name="Nguyen N."/>
            <person name="Okwuonu G."/>
            <person name="Ongeri F."/>
            <person name="Pham C."/>
            <person name="Simmons D."/>
            <person name="Wilczek-Boney K."/>
            <person name="Hale W."/>
            <person name="Jakkamsetti A."/>
            <person name="Pham P."/>
            <person name="Ruth R."/>
            <person name="San Lucas F."/>
            <person name="Warren J."/>
            <person name="Zhang J."/>
            <person name="Zhao Z."/>
            <person name="Zhou C."/>
            <person name="Zhu D."/>
            <person name="Lee S."/>
            <person name="Bess C."/>
            <person name="Blankenburg K."/>
            <person name="Forbes L."/>
            <person name="Fu Q."/>
            <person name="Gubbala S."/>
            <person name="Hirani K."/>
            <person name="Jayaseelan J.C."/>
            <person name="Lara F."/>
            <person name="Munidasa M."/>
            <person name="Palculict T."/>
            <person name="Patil S."/>
            <person name="Pu L.-L."/>
            <person name="Saada N."/>
            <person name="Tang L."/>
            <person name="Weissenberger G."/>
            <person name="Zhu Y."/>
            <person name="Hemphill L."/>
            <person name="Shang Y."/>
            <person name="Youmans B."/>
            <person name="Ayvaz T."/>
            <person name="Ross M."/>
            <person name="Santibanez J."/>
            <person name="Aqrawi P."/>
            <person name="Gross S."/>
            <person name="Joshi V."/>
            <person name="Fowler G."/>
            <person name="Nazareth L."/>
            <person name="Reid J."/>
            <person name="Worley K."/>
            <person name="Petrosino J."/>
            <person name="Highlander S."/>
            <person name="Gibbs R."/>
        </authorList>
    </citation>
    <scope>NUCLEOTIDE SEQUENCE [LARGE SCALE GENOMIC DNA]</scope>
    <source>
        <strain evidence="2">ATCC 15912 / DSM 6778 / CIP 104372 / LMG 14537</strain>
    </source>
</reference>
<name>F8DJX1_STREP</name>
<sequence>MKCKVKNRIEGNSECFYPIFMLEEGMEKTNLVENKIDFRCLIVRKKLEIRKKKPCLTGFLRIAYTSSTKK</sequence>
<evidence type="ECO:0000313" key="2">
    <source>
        <dbReference type="Proteomes" id="UP000001502"/>
    </source>
</evidence>
<organism evidence="1 2">
    <name type="scientific">Streptococcus parasanguinis (strain ATCC 15912 / DSM 6778 / CIP 104372 / LMG 14537)</name>
    <dbReference type="NCBI Taxonomy" id="760570"/>
    <lineage>
        <taxon>Bacteria</taxon>
        <taxon>Bacillati</taxon>
        <taxon>Bacillota</taxon>
        <taxon>Bacilli</taxon>
        <taxon>Lactobacillales</taxon>
        <taxon>Streptococcaceae</taxon>
        <taxon>Streptococcus</taxon>
    </lineage>
</organism>
<evidence type="ECO:0000313" key="1">
    <source>
        <dbReference type="EMBL" id="AEH56143.1"/>
    </source>
</evidence>
<dbReference type="AlphaFoldDB" id="F8DJX1"/>
<dbReference type="Proteomes" id="UP000001502">
    <property type="component" value="Chromosome"/>
</dbReference>
<proteinExistence type="predicted"/>
<dbReference type="EMBL" id="CP002843">
    <property type="protein sequence ID" value="AEH56143.1"/>
    <property type="molecule type" value="Genomic_DNA"/>
</dbReference>
<dbReference type="HOGENOM" id="CLU_2756098_0_0_9"/>
<protein>
    <submittedName>
        <fullName evidence="1">Uncharacterized protein</fullName>
    </submittedName>
</protein>
<dbReference type="KEGG" id="scp:HMPREF0833_11112"/>